<evidence type="ECO:0000313" key="1">
    <source>
        <dbReference type="EMBL" id="CAG8846096.1"/>
    </source>
</evidence>
<keyword evidence="2" id="KW-1185">Reference proteome</keyword>
<sequence>YSQNKNTYKSSNDEQGISDIKQELSIDKQELSIDEQELGINKQELSINEQELKLSINEQELDIDKQDMIDIEQASSNGADLKLYFNYNTRFSEKYLSNNDTLTDSDLMLNNESSKDNDTVIQLLSGFSEALRLLEIKAYSNMTNNIYNLKEFPVYEEARDKKNSKKKVGIKKIAFFLFKD</sequence>
<protein>
    <submittedName>
        <fullName evidence="1">30869_t:CDS:1</fullName>
    </submittedName>
</protein>
<dbReference type="EMBL" id="CAJVQB010082153">
    <property type="protein sequence ID" value="CAG8846096.1"/>
    <property type="molecule type" value="Genomic_DNA"/>
</dbReference>
<feature type="non-terminal residue" evidence="1">
    <location>
        <position position="180"/>
    </location>
</feature>
<accession>A0ABN7X3U5</accession>
<evidence type="ECO:0000313" key="2">
    <source>
        <dbReference type="Proteomes" id="UP000789901"/>
    </source>
</evidence>
<proteinExistence type="predicted"/>
<reference evidence="1 2" key="1">
    <citation type="submission" date="2021-06" db="EMBL/GenBank/DDBJ databases">
        <authorList>
            <person name="Kallberg Y."/>
            <person name="Tangrot J."/>
            <person name="Rosling A."/>
        </authorList>
    </citation>
    <scope>NUCLEOTIDE SEQUENCE [LARGE SCALE GENOMIC DNA]</scope>
    <source>
        <strain evidence="1 2">120-4 pot B 10/14</strain>
    </source>
</reference>
<gene>
    <name evidence="1" type="ORF">GMARGA_LOCUS37997</name>
</gene>
<feature type="non-terminal residue" evidence="1">
    <location>
        <position position="1"/>
    </location>
</feature>
<dbReference type="Proteomes" id="UP000789901">
    <property type="component" value="Unassembled WGS sequence"/>
</dbReference>
<comment type="caution">
    <text evidence="1">The sequence shown here is derived from an EMBL/GenBank/DDBJ whole genome shotgun (WGS) entry which is preliminary data.</text>
</comment>
<organism evidence="1 2">
    <name type="scientific">Gigaspora margarita</name>
    <dbReference type="NCBI Taxonomy" id="4874"/>
    <lineage>
        <taxon>Eukaryota</taxon>
        <taxon>Fungi</taxon>
        <taxon>Fungi incertae sedis</taxon>
        <taxon>Mucoromycota</taxon>
        <taxon>Glomeromycotina</taxon>
        <taxon>Glomeromycetes</taxon>
        <taxon>Diversisporales</taxon>
        <taxon>Gigasporaceae</taxon>
        <taxon>Gigaspora</taxon>
    </lineage>
</organism>
<name>A0ABN7X3U5_GIGMA</name>